<dbReference type="HOGENOM" id="CLU_193603_0_0_3"/>
<keyword evidence="2" id="KW-1185">Reference proteome</keyword>
<dbReference type="RefSeq" id="WP_015160295.1">
    <property type="nucleotide sequence ID" value="NC_019697.1"/>
</dbReference>
<dbReference type="OrthoDB" id="489619at2"/>
<protein>
    <submittedName>
        <fullName evidence="1">Uncharacterized protein</fullName>
    </submittedName>
</protein>
<dbReference type="STRING" id="1173020.Cha6605_3135"/>
<evidence type="ECO:0000313" key="2">
    <source>
        <dbReference type="Proteomes" id="UP000010366"/>
    </source>
</evidence>
<dbReference type="AlphaFoldDB" id="K9UHM4"/>
<sequence length="62" mass="7195">MTPVVQDFLTTFDRLTDSERLDLASEILKRIAYLDFPPLSDDNLVLISEEIFLQLDEEESAY</sequence>
<dbReference type="KEGG" id="cmp:Cha6605_3135"/>
<organism evidence="1 2">
    <name type="scientific">Chamaesiphon minutus (strain ATCC 27169 / PCC 6605)</name>
    <dbReference type="NCBI Taxonomy" id="1173020"/>
    <lineage>
        <taxon>Bacteria</taxon>
        <taxon>Bacillati</taxon>
        <taxon>Cyanobacteriota</taxon>
        <taxon>Cyanophyceae</taxon>
        <taxon>Gomontiellales</taxon>
        <taxon>Chamaesiphonaceae</taxon>
        <taxon>Chamaesiphon</taxon>
    </lineage>
</organism>
<gene>
    <name evidence="1" type="ORF">Cha6605_3135</name>
</gene>
<proteinExistence type="predicted"/>
<dbReference type="Proteomes" id="UP000010366">
    <property type="component" value="Chromosome"/>
</dbReference>
<evidence type="ECO:0000313" key="1">
    <source>
        <dbReference type="EMBL" id="AFY94153.1"/>
    </source>
</evidence>
<dbReference type="EMBL" id="CP003600">
    <property type="protein sequence ID" value="AFY94153.1"/>
    <property type="molecule type" value="Genomic_DNA"/>
</dbReference>
<accession>K9UHM4</accession>
<name>K9UHM4_CHAP6</name>
<dbReference type="eggNOG" id="ENOG5033HET">
    <property type="taxonomic scope" value="Bacteria"/>
</dbReference>
<reference evidence="1 2" key="1">
    <citation type="submission" date="2012-05" db="EMBL/GenBank/DDBJ databases">
        <title>Finished chromosome of genome of Chamaesiphon sp. PCC 6605.</title>
        <authorList>
            <consortium name="US DOE Joint Genome Institute"/>
            <person name="Gugger M."/>
            <person name="Coursin T."/>
            <person name="Rippka R."/>
            <person name="Tandeau De Marsac N."/>
            <person name="Huntemann M."/>
            <person name="Wei C.-L."/>
            <person name="Han J."/>
            <person name="Detter J.C."/>
            <person name="Han C."/>
            <person name="Tapia R."/>
            <person name="Chen A."/>
            <person name="Kyrpides N."/>
            <person name="Mavromatis K."/>
            <person name="Markowitz V."/>
            <person name="Szeto E."/>
            <person name="Ivanova N."/>
            <person name="Pagani I."/>
            <person name="Pati A."/>
            <person name="Goodwin L."/>
            <person name="Nordberg H.P."/>
            <person name="Cantor M.N."/>
            <person name="Hua S.X."/>
            <person name="Woyke T."/>
            <person name="Kerfeld C.A."/>
        </authorList>
    </citation>
    <scope>NUCLEOTIDE SEQUENCE [LARGE SCALE GENOMIC DNA]</scope>
    <source>
        <strain evidence="2">ATCC 27169 / PCC 6605</strain>
    </source>
</reference>